<evidence type="ECO:0000256" key="12">
    <source>
        <dbReference type="ARBA" id="ARBA00030436"/>
    </source>
</evidence>
<dbReference type="Pfam" id="PF00946">
    <property type="entry name" value="Mononeg_RNA_pol"/>
    <property type="match status" value="1"/>
</dbReference>
<dbReference type="InterPro" id="IPR014023">
    <property type="entry name" value="Mononeg_RNA_pol_cat"/>
</dbReference>
<dbReference type="GO" id="GO:0003968">
    <property type="term" value="F:RNA-directed RNA polymerase activity"/>
    <property type="evidence" value="ECO:0007669"/>
    <property type="project" value="UniProtKB-KW"/>
</dbReference>
<dbReference type="PROSITE" id="PS50526">
    <property type="entry name" value="RDRP_SSRNA_NEG_NONSEG"/>
    <property type="match status" value="1"/>
</dbReference>
<evidence type="ECO:0000256" key="13">
    <source>
        <dbReference type="ARBA" id="ARBA00031012"/>
    </source>
</evidence>
<evidence type="ECO:0000256" key="10">
    <source>
        <dbReference type="ARBA" id="ARBA00023042"/>
    </source>
</evidence>
<evidence type="ECO:0000256" key="4">
    <source>
        <dbReference type="ARBA" id="ARBA00022679"/>
    </source>
</evidence>
<accession>A0A894JPY3</accession>
<feature type="domain" description="RdRp catalytic" evidence="14">
    <location>
        <begin position="126"/>
        <end position="258"/>
    </location>
</feature>
<dbReference type="EC" id="2.7.7.48" evidence="1"/>
<evidence type="ECO:0000256" key="9">
    <source>
        <dbReference type="ARBA" id="ARBA00022953"/>
    </source>
</evidence>
<evidence type="ECO:0000256" key="11">
    <source>
        <dbReference type="ARBA" id="ARBA00023268"/>
    </source>
</evidence>
<evidence type="ECO:0000256" key="6">
    <source>
        <dbReference type="ARBA" id="ARBA00022695"/>
    </source>
</evidence>
<evidence type="ECO:0000256" key="5">
    <source>
        <dbReference type="ARBA" id="ARBA00022691"/>
    </source>
</evidence>
<keyword evidence="6" id="KW-0548">Nucleotidyltransferase</keyword>
<protein>
    <recommendedName>
        <fullName evidence="1">RNA-directed RNA polymerase</fullName>
        <ecNumber evidence="1">2.7.7.48</ecNumber>
    </recommendedName>
    <alternativeName>
        <fullName evidence="13">Replicase</fullName>
    </alternativeName>
    <alternativeName>
        <fullName evidence="12">Transcriptase</fullName>
    </alternativeName>
</protein>
<dbReference type="GO" id="GO:0005524">
    <property type="term" value="F:ATP binding"/>
    <property type="evidence" value="ECO:0007669"/>
    <property type="project" value="UniProtKB-KW"/>
</dbReference>
<keyword evidence="10" id="KW-0506">mRNA capping</keyword>
<name>A0A894JPY3_9MONO</name>
<evidence type="ECO:0000256" key="3">
    <source>
        <dbReference type="ARBA" id="ARBA00022664"/>
    </source>
</evidence>
<keyword evidence="4" id="KW-0808">Transferase</keyword>
<keyword evidence="9" id="KW-0693">Viral RNA replication</keyword>
<evidence type="ECO:0000256" key="8">
    <source>
        <dbReference type="ARBA" id="ARBA00022840"/>
    </source>
</evidence>
<organism evidence="15">
    <name type="scientific">Pygmy goby paramyoxyvirus FL17</name>
    <dbReference type="NCBI Taxonomy" id="2813195"/>
    <lineage>
        <taxon>Viruses</taxon>
        <taxon>Riboviria</taxon>
        <taxon>Orthornavirae</taxon>
        <taxon>Negarnaviricota</taxon>
        <taxon>Haploviricotina</taxon>
        <taxon>Monjiviricetes</taxon>
        <taxon>Mononegavirales</taxon>
        <taxon>Paramyxoviridae</taxon>
    </lineage>
</organism>
<evidence type="ECO:0000256" key="7">
    <source>
        <dbReference type="ARBA" id="ARBA00022741"/>
    </source>
</evidence>
<keyword evidence="7" id="KW-0547">Nucleotide-binding</keyword>
<keyword evidence="3" id="KW-0507">mRNA processing</keyword>
<evidence type="ECO:0000259" key="14">
    <source>
        <dbReference type="PROSITE" id="PS50526"/>
    </source>
</evidence>
<evidence type="ECO:0000256" key="1">
    <source>
        <dbReference type="ARBA" id="ARBA00012494"/>
    </source>
</evidence>
<keyword evidence="5" id="KW-0949">S-adenosyl-L-methionine</keyword>
<evidence type="ECO:0000313" key="15">
    <source>
        <dbReference type="EMBL" id="QRV59642.1"/>
    </source>
</evidence>
<proteinExistence type="predicted"/>
<sequence length="258" mass="28912">MHELQGHGKWCLRGPCSPLVLLWSLLCKYSNKKWVRAVTDKVNRVCLLSGRIFGKMTEMMRGAQVLGEALLANGVAKYFEDNGMVKYFEDNGMVKSETDLLKALYRISGAGAGKGGDGSEEEYISMAGFLTTDIRKYCLNQREEVLEPFTNALNGIYGLDNFFNWHCRRQKRSIPYVADPFCPPLQDAHTDTPPLDSDLVIAYPAGCVEGYCQKLWTLVSISAIRLAGALETMRIMALVQPRRQSSCCSLEECHPNMH</sequence>
<dbReference type="GO" id="GO:0004482">
    <property type="term" value="F:mRNA 5'-cap (guanine-N7-)-methyltransferase activity"/>
    <property type="evidence" value="ECO:0007669"/>
    <property type="project" value="InterPro"/>
</dbReference>
<evidence type="ECO:0000256" key="2">
    <source>
        <dbReference type="ARBA" id="ARBA00022484"/>
    </source>
</evidence>
<keyword evidence="11" id="KW-0511">Multifunctional enzyme</keyword>
<reference evidence="15" key="1">
    <citation type="journal article" name="Virus Evol.">
        <title>Virome composition in marine fish revealed by meta-transcriptomics.</title>
        <authorList>
            <person name="Geoghegan J.L."/>
            <person name="Di Giallonardo F."/>
            <person name="Wille M."/>
            <person name="Ortiz-Baez A.S."/>
            <person name="Costa V.A."/>
            <person name="Ghaly T."/>
            <person name="Mifsud J.C.O."/>
            <person name="Turnbull O.M.H."/>
            <person name="Bellwood D.R."/>
            <person name="Williamson J.E."/>
            <person name="Holmes E.C."/>
        </authorList>
    </citation>
    <scope>NUCLEOTIDE SEQUENCE</scope>
    <source>
        <strain evidence="15">FL17</strain>
    </source>
</reference>
<keyword evidence="2 15" id="KW-0696">RNA-directed RNA polymerase</keyword>
<dbReference type="EMBL" id="MT579887">
    <property type="protein sequence ID" value="QRV59642.1"/>
    <property type="molecule type" value="Viral_cRNA"/>
</dbReference>
<keyword evidence="8" id="KW-0067">ATP-binding</keyword>